<keyword evidence="11 14" id="KW-0503">Monooxygenase</keyword>
<dbReference type="InterPro" id="IPR052306">
    <property type="entry name" value="CYP450_71D"/>
</dbReference>
<dbReference type="AlphaFoldDB" id="A0A977Q817"/>
<dbReference type="FunFam" id="1.10.630.10:FF:000043">
    <property type="entry name" value="Cytochrome P450 99A2"/>
    <property type="match status" value="1"/>
</dbReference>
<feature type="signal peptide" evidence="15">
    <location>
        <begin position="1"/>
        <end position="25"/>
    </location>
</feature>
<evidence type="ECO:0000256" key="11">
    <source>
        <dbReference type="ARBA" id="ARBA00023033"/>
    </source>
</evidence>
<sequence>MEFEPPSTLIVALSFLLFMLMVVKSLRKATSNYSWVHLNLIPGPKKLPLTGNLHLLVGNSPLHHAFRDLAVKYGPLMHLQLGEVPFLIVSSVEVAKQVLKTHDVTFANRPPGLAAMVITYNYANIGLAPYGEHWRHLRKICTLELLSVRRVQSFRPIREEENLNLAKWIASNAGSPANLSERVYLSSFDITTRASIGKSTEEKGTITSAIKEVMKLGSGFTIADLYPSIRLLPLISGIKFKIERIFRQTDRILDSIINEHRVTKATKTDDAMERSEDLADVLLKYQEDEAEVRLTTDNIKAVVMDMFLAGGETSATAVDWAMSEMIKNPTTLKRAQEEVRQVFDGKGYVDEAEFQELVYLKLVIRETLRLHPPLPLLVPRQNSQRCEISGYEIPEKTRVIINAWALGRDHKYWNDADKFIPERFVDSSIDYKGNNLEYIPFGAGRRMCPGISFGLANVEFTLAMLLYHFDWEMPNGIKNEELDMAEALGPLLKENKIWF</sequence>
<evidence type="ECO:0000256" key="2">
    <source>
        <dbReference type="ARBA" id="ARBA00004606"/>
    </source>
</evidence>
<evidence type="ECO:0000256" key="15">
    <source>
        <dbReference type="SAM" id="SignalP"/>
    </source>
</evidence>
<evidence type="ECO:0000256" key="5">
    <source>
        <dbReference type="ARBA" id="ARBA00022692"/>
    </source>
</evidence>
<keyword evidence="10 13" id="KW-0408">Iron</keyword>
<dbReference type="PANTHER" id="PTHR47953:SF19">
    <property type="entry name" value="OS06G0641600 PROTEIN"/>
    <property type="match status" value="1"/>
</dbReference>
<dbReference type="InterPro" id="IPR017972">
    <property type="entry name" value="Cyt_P450_CS"/>
</dbReference>
<feature type="chain" id="PRO_5037516664" evidence="15">
    <location>
        <begin position="26"/>
        <end position="499"/>
    </location>
</feature>
<evidence type="ECO:0000256" key="10">
    <source>
        <dbReference type="ARBA" id="ARBA00023004"/>
    </source>
</evidence>
<feature type="binding site" description="axial binding residue" evidence="13">
    <location>
        <position position="448"/>
    </location>
    <ligand>
        <name>heme</name>
        <dbReference type="ChEBI" id="CHEBI:30413"/>
    </ligand>
    <ligandPart>
        <name>Fe</name>
        <dbReference type="ChEBI" id="CHEBI:18248"/>
    </ligandPart>
</feature>
<evidence type="ECO:0000256" key="3">
    <source>
        <dbReference type="ARBA" id="ARBA00010617"/>
    </source>
</evidence>
<keyword evidence="9 14" id="KW-0560">Oxidoreductase</keyword>
<dbReference type="GO" id="GO:0016020">
    <property type="term" value="C:membrane"/>
    <property type="evidence" value="ECO:0007669"/>
    <property type="project" value="UniProtKB-SubCell"/>
</dbReference>
<evidence type="ECO:0000256" key="14">
    <source>
        <dbReference type="RuleBase" id="RU000461"/>
    </source>
</evidence>
<keyword evidence="6 13" id="KW-0479">Metal-binding</keyword>
<accession>A0A977Q817</accession>
<evidence type="ECO:0000256" key="8">
    <source>
        <dbReference type="ARBA" id="ARBA00022989"/>
    </source>
</evidence>
<comment type="subcellular location">
    <subcellularLocation>
        <location evidence="2">Membrane</location>
        <topology evidence="2">Single-pass type II membrane protein</topology>
    </subcellularLocation>
</comment>
<dbReference type="GO" id="GO:0016705">
    <property type="term" value="F:oxidoreductase activity, acting on paired donors, with incorporation or reduction of molecular oxygen"/>
    <property type="evidence" value="ECO:0007669"/>
    <property type="project" value="InterPro"/>
</dbReference>
<evidence type="ECO:0000256" key="6">
    <source>
        <dbReference type="ARBA" id="ARBA00022723"/>
    </source>
</evidence>
<dbReference type="Gene3D" id="1.10.630.10">
    <property type="entry name" value="Cytochrome P450"/>
    <property type="match status" value="1"/>
</dbReference>
<keyword evidence="5" id="KW-0812">Transmembrane</keyword>
<proteinExistence type="evidence at transcript level"/>
<dbReference type="InterPro" id="IPR002401">
    <property type="entry name" value="Cyt_P450_E_grp-I"/>
</dbReference>
<evidence type="ECO:0000256" key="12">
    <source>
        <dbReference type="ARBA" id="ARBA00023136"/>
    </source>
</evidence>
<dbReference type="SUPFAM" id="SSF48264">
    <property type="entry name" value="Cytochrome P450"/>
    <property type="match status" value="1"/>
</dbReference>
<dbReference type="GO" id="GO:0005506">
    <property type="term" value="F:iron ion binding"/>
    <property type="evidence" value="ECO:0007669"/>
    <property type="project" value="InterPro"/>
</dbReference>
<gene>
    <name evidence="16" type="primary">CYP71D717</name>
</gene>
<dbReference type="GO" id="GO:0020037">
    <property type="term" value="F:heme binding"/>
    <property type="evidence" value="ECO:0007669"/>
    <property type="project" value="InterPro"/>
</dbReference>
<dbReference type="GO" id="GO:0004497">
    <property type="term" value="F:monooxygenase activity"/>
    <property type="evidence" value="ECO:0007669"/>
    <property type="project" value="UniProtKB-KW"/>
</dbReference>
<evidence type="ECO:0000256" key="13">
    <source>
        <dbReference type="PIRSR" id="PIRSR602401-1"/>
    </source>
</evidence>
<dbReference type="InterPro" id="IPR001128">
    <property type="entry name" value="Cyt_P450"/>
</dbReference>
<dbReference type="CDD" id="cd11072">
    <property type="entry name" value="CYP71-like"/>
    <property type="match status" value="1"/>
</dbReference>
<organism evidence="16">
    <name type="scientific">Callicarpa americana</name>
    <name type="common">American beautyberry</name>
    <dbReference type="NCBI Taxonomy" id="204211"/>
    <lineage>
        <taxon>Eukaryota</taxon>
        <taxon>Viridiplantae</taxon>
        <taxon>Streptophyta</taxon>
        <taxon>Embryophyta</taxon>
        <taxon>Tracheophyta</taxon>
        <taxon>Spermatophyta</taxon>
        <taxon>Magnoliopsida</taxon>
        <taxon>eudicotyledons</taxon>
        <taxon>Gunneridae</taxon>
        <taxon>Pentapetalae</taxon>
        <taxon>asterids</taxon>
        <taxon>lamiids</taxon>
        <taxon>Lamiales</taxon>
        <taxon>Lamiaceae</taxon>
        <taxon>Callicarpoideae</taxon>
        <taxon>Callicarpa</taxon>
    </lineage>
</organism>
<comment type="similarity">
    <text evidence="3 14">Belongs to the cytochrome P450 family.</text>
</comment>
<keyword evidence="7" id="KW-0735">Signal-anchor</keyword>
<evidence type="ECO:0000256" key="1">
    <source>
        <dbReference type="ARBA" id="ARBA00001971"/>
    </source>
</evidence>
<evidence type="ECO:0000256" key="7">
    <source>
        <dbReference type="ARBA" id="ARBA00022968"/>
    </source>
</evidence>
<dbReference type="Pfam" id="PF00067">
    <property type="entry name" value="p450"/>
    <property type="match status" value="1"/>
</dbReference>
<name>A0A977Q817_CALAM</name>
<dbReference type="EMBL" id="ON260873">
    <property type="protein sequence ID" value="UXG91342.1"/>
    <property type="molecule type" value="mRNA"/>
</dbReference>
<comment type="cofactor">
    <cofactor evidence="1 13">
        <name>heme</name>
        <dbReference type="ChEBI" id="CHEBI:30413"/>
    </cofactor>
</comment>
<dbReference type="PRINTS" id="PR00385">
    <property type="entry name" value="P450"/>
</dbReference>
<keyword evidence="4 13" id="KW-0349">Heme</keyword>
<evidence type="ECO:0000313" key="16">
    <source>
        <dbReference type="EMBL" id="UXG91342.1"/>
    </source>
</evidence>
<keyword evidence="8" id="KW-1133">Transmembrane helix</keyword>
<evidence type="ECO:0000256" key="9">
    <source>
        <dbReference type="ARBA" id="ARBA00023002"/>
    </source>
</evidence>
<keyword evidence="15" id="KW-0732">Signal</keyword>
<dbReference type="InterPro" id="IPR036396">
    <property type="entry name" value="Cyt_P450_sf"/>
</dbReference>
<dbReference type="PROSITE" id="PS00086">
    <property type="entry name" value="CYTOCHROME_P450"/>
    <property type="match status" value="1"/>
</dbReference>
<protein>
    <submittedName>
        <fullName evidence="16">3(S)-hydroxy-(+)-manool synthase</fullName>
    </submittedName>
</protein>
<evidence type="ECO:0000256" key="4">
    <source>
        <dbReference type="ARBA" id="ARBA00022617"/>
    </source>
</evidence>
<dbReference type="PANTHER" id="PTHR47953">
    <property type="entry name" value="OS08G0105600 PROTEIN"/>
    <property type="match status" value="1"/>
</dbReference>
<reference evidence="16" key="1">
    <citation type="submission" date="2022-04" db="EMBL/GenBank/DDBJ databases">
        <title>Uncovering a miltiradiene biosynthetic gene cluster in the Lamiaceae reveals a dynamic evolutionary trajectory.</title>
        <authorList>
            <person name="Lanier E.R."/>
            <person name="Bryson A.E."/>
            <person name="Lau K.H."/>
            <person name="Mathieu D."/>
            <person name="Yocca A.E."/>
            <person name="Miller G.P."/>
            <person name="Edger P.P."/>
            <person name="Buell C.R."/>
            <person name="Hamberger B."/>
        </authorList>
    </citation>
    <scope>NUCLEOTIDE SEQUENCE</scope>
</reference>
<dbReference type="PRINTS" id="PR00463">
    <property type="entry name" value="EP450I"/>
</dbReference>
<keyword evidence="12" id="KW-0472">Membrane</keyword>